<dbReference type="InterPro" id="IPR000008">
    <property type="entry name" value="C2_dom"/>
</dbReference>
<proteinExistence type="predicted"/>
<dbReference type="InterPro" id="IPR052434">
    <property type="entry name" value="Tectonic-like_complex_comp"/>
</dbReference>
<dbReference type="PANTHER" id="PTHR20837">
    <property type="entry name" value="CENTROSOMAL PROTEIN-RELATED"/>
    <property type="match status" value="1"/>
</dbReference>
<protein>
    <submittedName>
        <fullName evidence="3">C2D2A-like protein</fullName>
    </submittedName>
</protein>
<dbReference type="SUPFAM" id="SSF49562">
    <property type="entry name" value="C2 domain (Calcium/lipid-binding domain, CaLB)"/>
    <property type="match status" value="1"/>
</dbReference>
<dbReference type="InterPro" id="IPR041510">
    <property type="entry name" value="DUF5523"/>
</dbReference>
<accession>A0ABY7FLE8</accession>
<dbReference type="Pfam" id="PF17661">
    <property type="entry name" value="DUF5523"/>
    <property type="match status" value="1"/>
</dbReference>
<feature type="compositionally biased region" description="Basic and acidic residues" evidence="1">
    <location>
        <begin position="209"/>
        <end position="225"/>
    </location>
</feature>
<dbReference type="InterPro" id="IPR056290">
    <property type="entry name" value="CEPT76/DRC7_peptidase-like_dom"/>
</dbReference>
<dbReference type="InterPro" id="IPR056288">
    <property type="entry name" value="CEP76_C"/>
</dbReference>
<feature type="compositionally biased region" description="Acidic residues" evidence="1">
    <location>
        <begin position="98"/>
        <end position="108"/>
    </location>
</feature>
<feature type="compositionally biased region" description="Pro residues" evidence="1">
    <location>
        <begin position="152"/>
        <end position="161"/>
    </location>
</feature>
<dbReference type="Pfam" id="PF15625">
    <property type="entry name" value="CC2D2AN-C2"/>
    <property type="match status" value="1"/>
</dbReference>
<feature type="domain" description="C2" evidence="2">
    <location>
        <begin position="1121"/>
        <end position="1285"/>
    </location>
</feature>
<dbReference type="InterPro" id="IPR035892">
    <property type="entry name" value="C2_domain_sf"/>
</dbReference>
<dbReference type="InterPro" id="IPR028928">
    <property type="entry name" value="CC2D2AN-C2"/>
</dbReference>
<dbReference type="PANTHER" id="PTHR20837:SF0">
    <property type="entry name" value="COILED-COIL AND C2 DOMAIN-CONTAINING PROTEIN 2A"/>
    <property type="match status" value="1"/>
</dbReference>
<feature type="region of interest" description="Disordered" evidence="1">
    <location>
        <begin position="657"/>
        <end position="724"/>
    </location>
</feature>
<dbReference type="Pfam" id="PF24656">
    <property type="entry name" value="CEPT76_peptidase"/>
    <property type="match status" value="1"/>
</dbReference>
<evidence type="ECO:0000256" key="1">
    <source>
        <dbReference type="SAM" id="MobiDB-lite"/>
    </source>
</evidence>
<feature type="compositionally biased region" description="Basic and acidic residues" evidence="1">
    <location>
        <begin position="284"/>
        <end position="297"/>
    </location>
</feature>
<keyword evidence="4" id="KW-1185">Reference proteome</keyword>
<gene>
    <name evidence="3" type="ORF">MAR_036544</name>
</gene>
<organism evidence="3 4">
    <name type="scientific">Mya arenaria</name>
    <name type="common">Soft-shell clam</name>
    <dbReference type="NCBI Taxonomy" id="6604"/>
    <lineage>
        <taxon>Eukaryota</taxon>
        <taxon>Metazoa</taxon>
        <taxon>Spiralia</taxon>
        <taxon>Lophotrochozoa</taxon>
        <taxon>Mollusca</taxon>
        <taxon>Bivalvia</taxon>
        <taxon>Autobranchia</taxon>
        <taxon>Heteroconchia</taxon>
        <taxon>Euheterodonta</taxon>
        <taxon>Imparidentia</taxon>
        <taxon>Neoheterodontei</taxon>
        <taxon>Myida</taxon>
        <taxon>Myoidea</taxon>
        <taxon>Myidae</taxon>
        <taxon>Mya</taxon>
    </lineage>
</organism>
<dbReference type="Pfam" id="PF24652">
    <property type="entry name" value="CEP76_C"/>
    <property type="match status" value="1"/>
</dbReference>
<feature type="compositionally biased region" description="Basic residues" evidence="1">
    <location>
        <begin position="57"/>
        <end position="66"/>
    </location>
</feature>
<feature type="compositionally biased region" description="Acidic residues" evidence="1">
    <location>
        <begin position="15"/>
        <end position="32"/>
    </location>
</feature>
<evidence type="ECO:0000313" key="4">
    <source>
        <dbReference type="Proteomes" id="UP001164746"/>
    </source>
</evidence>
<feature type="compositionally biased region" description="Acidic residues" evidence="1">
    <location>
        <begin position="129"/>
        <end position="146"/>
    </location>
</feature>
<sequence length="1688" mass="194748">MSGLGKKKGERLLAEEEEEEGISNPSMDDELGEYTQTGTDSSPEMEAAEADALVKTLKTKRKRKKKEAAVDESERQELEETAGAVSEVADDGTLPMPEGEEGEPVTSEEESRIRKLKKKTEETPLEGPPELEGEEEAKPEVEEEEKPAEVVEPPPQPPSPEAEPEKKPPRMASLRAKMKDRLQKAKEEAMEEVKEEEKTSRKERRLQRDKKQTTRFDTDTSPDYKEIDEEELERRTEEQLKRMERKKKKTPTGKEGLAMPTTEESYDFFTRVWEPEPPVEEEAVEKAETEEKEKEEGEEKEGEGEEGEPKPGKEDEQPLITKEDDDIVLNVYTVTCAAEVLDIDEQIRKENEMYHYPSFATVPDTEKLGEEVDVRRLEDEGFYVGTRPATNTWNQNRMENRLLKEIQSGRESSRGWFGEDGRLLALPDPLRSSPSRPPISEEVEPILQLDFKKAVIREFDNRYIDGMTSGVGHYQLDVDINQVEFSHHHLYSKEHALAQKLTQLYEQYVIRQGRNMTSYLGEKLKALKNSALHLQDHIAGHKSEYSIQDRTNYDRRLHDYRAEISQTRHQRDLEEKTDRVLLRNILSTWKGIKKEREIQGYTNTPVKLLIRKEDVDVTQDQFVWKQEIEEEMEELRDEQEREFKHNMLTYEEELKRYQNQQQAKADAKKRIDKRRKKRRGSKQSRGSGMSGLEDYDDEQQRKDEELLTEGDLPQPEPPEMFDERLARENVERKARENRRKPGEPRLHLEFSNTATITPTNNCKPEEQRRRSDVSRCMIFVKVLFNNKEVSRTNLKALSQDFKVSFGQIFNMKIVQWPESITFQVYESFGLGSDLMAELCAPIPDTSVTTASVQLEELEFSSDHRVSHGHAAVGSGLPFTYGIASEDIVILMTTGMVTFSVSWAVDEHGHALVPPSASTHQSSMFQHMKRLDPLAAIGAAGVMDIKKLADWFATSRLDPNDPSNADIVYMLRGKGGDMSHLTPAEYFRLEQLMAEFDFVSEKELMDNRRFRLIQLRDEEVQEFRNYKMVPALEREVPKDAFAEYERKKREEQRLLQEDDIESQRAAVKRFRQKIREQVMRTFRYQAHMKSWDDIVKEEMVPNVALLGTSIMKIFARRTPLKPTRKKQKKVAAQSVKGDEVRIVVNIGRAQNIPVRIAASMQPGSGTVTQRDPAQRQFEQTMVRPFVEVMFQNNRVRTSVGDGSNPSFNEELEIPFKAPFDDFSPASLETVSDSLFLNVFDEVVVDVQEDDRERERVVHQRIEKKWLGSLKIPFTTIYFNGKIDGTFRVNAPPVLLGYVYEGLGHGSEDIPINKDMKTLLSLYISIQPPLTQPEPVKEKFSTNEDETTMVLADQWQEAVSSRFTPKRELKTFVTDINFKSVFITRYFRPIKPPDEFTGKSSDLVARYVSLIPFVADSSIFPGLCDIWNTCDQFLQMLSGDEEEHAILLVNYLLSFDMKAYLICGNAIPEGPTSYVLTEEGNDFYIWNPSTGEKFRTNNPTCPLRSIGCLVNAENIWANIQPYDKPDQMMYRLSDTSCWEPLFNKSRPNPGLQSIQPDSLYYYPTDKDYVTELQEKIMHVLKNKIMDWRARYITRWNRHCSQIMRKTLPLLEESLGLTVGEQHIKELEQSFSTYKVSGFPINMPFTDVDAIVETVYATGVHGHESSEMEFALAVYVHPYPNSVLSVWVFNR</sequence>
<dbReference type="PROSITE" id="PS50004">
    <property type="entry name" value="C2"/>
    <property type="match status" value="1"/>
</dbReference>
<feature type="compositionally biased region" description="Basic and acidic residues" evidence="1">
    <location>
        <begin position="67"/>
        <end position="78"/>
    </location>
</feature>
<feature type="region of interest" description="Disordered" evidence="1">
    <location>
        <begin position="1"/>
        <end position="324"/>
    </location>
</feature>
<evidence type="ECO:0000259" key="2">
    <source>
        <dbReference type="PROSITE" id="PS50004"/>
    </source>
</evidence>
<name>A0ABY7FLE8_MYAAR</name>
<feature type="compositionally biased region" description="Basic and acidic residues" evidence="1">
    <location>
        <begin position="307"/>
        <end position="316"/>
    </location>
</feature>
<feature type="compositionally biased region" description="Basic and acidic residues" evidence="1">
    <location>
        <begin position="177"/>
        <end position="200"/>
    </location>
</feature>
<dbReference type="Gene3D" id="2.60.40.150">
    <property type="entry name" value="C2 domain"/>
    <property type="match status" value="1"/>
</dbReference>
<dbReference type="Proteomes" id="UP001164746">
    <property type="component" value="Chromosome 13"/>
</dbReference>
<feature type="compositionally biased region" description="Basic and acidic residues" evidence="1">
    <location>
        <begin position="232"/>
        <end position="242"/>
    </location>
</feature>
<reference evidence="3" key="1">
    <citation type="submission" date="2022-11" db="EMBL/GenBank/DDBJ databases">
        <title>Centuries of genome instability and evolution in soft-shell clam transmissible cancer (bioRxiv).</title>
        <authorList>
            <person name="Hart S.F.M."/>
            <person name="Yonemitsu M.A."/>
            <person name="Giersch R.M."/>
            <person name="Beal B.F."/>
            <person name="Arriagada G."/>
            <person name="Davis B.W."/>
            <person name="Ostrander E.A."/>
            <person name="Goff S.P."/>
            <person name="Metzger M.J."/>
        </authorList>
    </citation>
    <scope>NUCLEOTIDE SEQUENCE</scope>
    <source>
        <strain evidence="3">MELC-2E11</strain>
        <tissue evidence="3">Siphon/mantle</tissue>
    </source>
</reference>
<dbReference type="EMBL" id="CP111024">
    <property type="protein sequence ID" value="WAR22875.1"/>
    <property type="molecule type" value="Genomic_DNA"/>
</dbReference>
<feature type="compositionally biased region" description="Basic residues" evidence="1">
    <location>
        <begin position="670"/>
        <end position="682"/>
    </location>
</feature>
<evidence type="ECO:0000313" key="3">
    <source>
        <dbReference type="EMBL" id="WAR22875.1"/>
    </source>
</evidence>